<feature type="region of interest" description="Disordered" evidence="1">
    <location>
        <begin position="12"/>
        <end position="39"/>
    </location>
</feature>
<dbReference type="RefSeq" id="WP_273596873.1">
    <property type="nucleotide sequence ID" value="NZ_JAQQXS010000009.1"/>
</dbReference>
<feature type="compositionally biased region" description="Polar residues" evidence="1">
    <location>
        <begin position="24"/>
        <end position="36"/>
    </location>
</feature>
<accession>A0ABT5KS54</accession>
<organism evidence="4 5">
    <name type="scientific">Roseateles koreensis</name>
    <dbReference type="NCBI Taxonomy" id="2987526"/>
    <lineage>
        <taxon>Bacteria</taxon>
        <taxon>Pseudomonadati</taxon>
        <taxon>Pseudomonadota</taxon>
        <taxon>Betaproteobacteria</taxon>
        <taxon>Burkholderiales</taxon>
        <taxon>Sphaerotilaceae</taxon>
        <taxon>Roseateles</taxon>
    </lineage>
</organism>
<evidence type="ECO:0000256" key="1">
    <source>
        <dbReference type="SAM" id="MobiDB-lite"/>
    </source>
</evidence>
<reference evidence="4 5" key="1">
    <citation type="submission" date="2022-10" db="EMBL/GenBank/DDBJ databases">
        <title>paucibacter sp. hw8 Genome sequencing.</title>
        <authorList>
            <person name="Park S."/>
        </authorList>
    </citation>
    <scope>NUCLEOTIDE SEQUENCE [LARGE SCALE GENOMIC DNA]</scope>
    <source>
        <strain evidence="5">hw8</strain>
    </source>
</reference>
<proteinExistence type="predicted"/>
<keyword evidence="2" id="KW-0812">Transmembrane</keyword>
<name>A0ABT5KS54_9BURK</name>
<dbReference type="EMBL" id="JAQQXS010000009">
    <property type="protein sequence ID" value="MDC8785754.1"/>
    <property type="molecule type" value="Genomic_DNA"/>
</dbReference>
<keyword evidence="2" id="KW-0472">Membrane</keyword>
<dbReference type="InterPro" id="IPR032389">
    <property type="entry name" value="GspB_C"/>
</dbReference>
<keyword evidence="2" id="KW-1133">Transmembrane helix</keyword>
<comment type="caution">
    <text evidence="4">The sequence shown here is derived from an EMBL/GenBank/DDBJ whole genome shotgun (WGS) entry which is preliminary data.</text>
</comment>
<protein>
    <submittedName>
        <fullName evidence="4">General secretion pathway protein GspB</fullName>
    </submittedName>
</protein>
<evidence type="ECO:0000259" key="3">
    <source>
        <dbReference type="Pfam" id="PF16537"/>
    </source>
</evidence>
<evidence type="ECO:0000313" key="5">
    <source>
        <dbReference type="Proteomes" id="UP001219862"/>
    </source>
</evidence>
<gene>
    <name evidence="4" type="ORF">PRZ01_11170</name>
</gene>
<evidence type="ECO:0000256" key="2">
    <source>
        <dbReference type="SAM" id="Phobius"/>
    </source>
</evidence>
<keyword evidence="5" id="KW-1185">Reference proteome</keyword>
<feature type="domain" description="Type II secretion system protein GspB C-terminal" evidence="3">
    <location>
        <begin position="175"/>
        <end position="233"/>
    </location>
</feature>
<evidence type="ECO:0000313" key="4">
    <source>
        <dbReference type="EMBL" id="MDC8785754.1"/>
    </source>
</evidence>
<feature type="transmembrane region" description="Helical" evidence="2">
    <location>
        <begin position="47"/>
        <end position="69"/>
    </location>
</feature>
<dbReference type="Proteomes" id="UP001219862">
    <property type="component" value="Unassembled WGS sequence"/>
</dbReference>
<dbReference type="Pfam" id="PF16537">
    <property type="entry name" value="T2SSB"/>
    <property type="match status" value="1"/>
</dbReference>
<sequence length="234" mass="24562">MSYILDALRRAESERERGTVPRLHTQSEATLSTEQGPHSPRARRLRLGLVLGLLLGLIALVLAWVFGLGQGPWRSAERPPAQAASLSVAPMPVVAVAVVKNPVVPQQTTPAKPAESANPVARPITAPSGPLAAVPPAMLSAVPPAVPANTPPAVAAKPAAIPALSALPESLRRELPPLVAGGAMYSDTPANRMLIINGQVLREGDQVAPQLVLEQIKLKAAVLVYKGERFSINF</sequence>